<keyword evidence="5 13" id="KW-0444">Lipid biosynthesis</keyword>
<evidence type="ECO:0000256" key="5">
    <source>
        <dbReference type="ARBA" id="ARBA00022516"/>
    </source>
</evidence>
<dbReference type="eggNOG" id="COG0332">
    <property type="taxonomic scope" value="Bacteria"/>
</dbReference>
<dbReference type="PANTHER" id="PTHR34069:SF2">
    <property type="entry name" value="BETA-KETOACYL-[ACYL-CARRIER-PROTEIN] SYNTHASE III"/>
    <property type="match status" value="1"/>
</dbReference>
<comment type="function">
    <text evidence="13">Catalyzes the condensation reaction of fatty acid synthesis by the addition to an acyl acceptor of two carbons from malonyl-ACP. Catalyzes the first condensation reaction which initiates fatty acid synthesis and may therefore play a role in governing the total rate of fatty acid production. Possesses both acetoacetyl-ACP synthase and acetyl transacylase activities. Its substrate specificity determines the biosynthesis of branched-chain and/or straight-chain of fatty acids.</text>
</comment>
<dbReference type="FunFam" id="3.40.47.10:FF:000004">
    <property type="entry name" value="3-oxoacyl-[acyl-carrier-protein] synthase 3"/>
    <property type="match status" value="1"/>
</dbReference>
<dbReference type="GO" id="GO:0005737">
    <property type="term" value="C:cytoplasm"/>
    <property type="evidence" value="ECO:0007669"/>
    <property type="project" value="UniProtKB-SubCell"/>
</dbReference>
<evidence type="ECO:0000259" key="15">
    <source>
        <dbReference type="Pfam" id="PF08545"/>
    </source>
</evidence>
<comment type="domain">
    <text evidence="13">The last Arg residue of the ACP-binding site is essential for the weak association between ACP/AcpP and FabH.</text>
</comment>
<dbReference type="HAMAP" id="MF_01815">
    <property type="entry name" value="FabH"/>
    <property type="match status" value="1"/>
</dbReference>
<evidence type="ECO:0000256" key="9">
    <source>
        <dbReference type="ARBA" id="ARBA00023160"/>
    </source>
</evidence>
<feature type="domain" description="Beta-ketoacyl-[acyl-carrier-protein] synthase III N-terminal" evidence="15">
    <location>
        <begin position="110"/>
        <end position="188"/>
    </location>
</feature>
<dbReference type="GO" id="GO:0044550">
    <property type="term" value="P:secondary metabolite biosynthetic process"/>
    <property type="evidence" value="ECO:0007669"/>
    <property type="project" value="TreeGrafter"/>
</dbReference>
<feature type="active site" evidence="13">
    <location>
        <position position="256"/>
    </location>
</feature>
<evidence type="ECO:0000256" key="1">
    <source>
        <dbReference type="ARBA" id="ARBA00005194"/>
    </source>
</evidence>
<evidence type="ECO:0000313" key="17">
    <source>
        <dbReference type="Proteomes" id="UP000030125"/>
    </source>
</evidence>
<evidence type="ECO:0000313" key="16">
    <source>
        <dbReference type="EMBL" id="KGN81744.1"/>
    </source>
</evidence>
<accession>A0A099WUF7</accession>
<evidence type="ECO:0000256" key="8">
    <source>
        <dbReference type="ARBA" id="ARBA00023098"/>
    </source>
</evidence>
<keyword evidence="8 13" id="KW-0443">Lipid metabolism</keyword>
<dbReference type="AlphaFoldDB" id="A0A099WUF7"/>
<dbReference type="Pfam" id="PF08545">
    <property type="entry name" value="ACP_syn_III"/>
    <property type="match status" value="1"/>
</dbReference>
<dbReference type="Proteomes" id="UP000030125">
    <property type="component" value="Unassembled WGS sequence"/>
</dbReference>
<dbReference type="STRING" id="36874.HQ34_07335"/>
<dbReference type="GO" id="GO:0004315">
    <property type="term" value="F:3-oxoacyl-[acyl-carrier-protein] synthase activity"/>
    <property type="evidence" value="ECO:0007669"/>
    <property type="project" value="InterPro"/>
</dbReference>
<dbReference type="SUPFAM" id="SSF53901">
    <property type="entry name" value="Thiolase-like"/>
    <property type="match status" value="1"/>
</dbReference>
<dbReference type="InterPro" id="IPR016039">
    <property type="entry name" value="Thiolase-like"/>
</dbReference>
<comment type="similarity">
    <text evidence="2 13">Belongs to the thiolase-like superfamily. FabH family.</text>
</comment>
<keyword evidence="7 13" id="KW-0276">Fatty acid metabolism</keyword>
<evidence type="ECO:0000259" key="14">
    <source>
        <dbReference type="Pfam" id="PF08541"/>
    </source>
</evidence>
<reference evidence="16 17" key="1">
    <citation type="submission" date="2014-08" db="EMBL/GenBank/DDBJ databases">
        <title>Porphyromonas cangingivalis strain:COT-109_OH1386 Genome sequencing.</title>
        <authorList>
            <person name="Wallis C."/>
            <person name="Deusch O."/>
            <person name="O'Flynn C."/>
            <person name="Davis I."/>
            <person name="Jospin G."/>
            <person name="Darling A.E."/>
            <person name="Coil D.A."/>
            <person name="Alexiev A."/>
            <person name="Horsfall A."/>
            <person name="Kirkwood N."/>
            <person name="Harris S."/>
            <person name="Eisen J.A."/>
        </authorList>
    </citation>
    <scope>NUCLEOTIDE SEQUENCE [LARGE SCALE GENOMIC DNA]</scope>
    <source>
        <strain evidence="17">COT-109 OH1386</strain>
    </source>
</reference>
<comment type="subunit">
    <text evidence="13">Homodimer.</text>
</comment>
<proteinExistence type="inferred from homology"/>
<evidence type="ECO:0000256" key="2">
    <source>
        <dbReference type="ARBA" id="ARBA00008642"/>
    </source>
</evidence>
<comment type="pathway">
    <text evidence="1 13">Lipid metabolism; fatty acid biosynthesis.</text>
</comment>
<dbReference type="UniPathway" id="UPA00094"/>
<evidence type="ECO:0000256" key="11">
    <source>
        <dbReference type="ARBA" id="ARBA00023315"/>
    </source>
</evidence>
<name>A0A099WUF7_PORCN</name>
<evidence type="ECO:0000256" key="7">
    <source>
        <dbReference type="ARBA" id="ARBA00022832"/>
    </source>
</evidence>
<sequence>MERFHAAITAVGGYVPEGVLTNADIEKLIDTSDEWITTRVGIKERRILRDKDKGASYLGIQAVKDMFARNEIDPKSIEMVICSTNTADYHFPTTASIIAHETGITSAYCFDVQGACTGFLVTLEMAANYIMSGRYKKILVVCTEKMSAAVDYTDRATTPLFGDGSGCVLVEPNTEGCGVIDAIIRNDGEGKEHLIMKAGGSACPASHDTVDKKWHYVYQEGQYVFKAAVSMMGDTSAEVLQRNGLNHDNIAWVFPHQANLRIIDAVARRMDLSMDKVVVNIQKYGNTSSASIPLCLWEWEDKLRKGDNLIFTAFGAGYIWGAVYVKWAYDGKK</sequence>
<keyword evidence="4 13" id="KW-0963">Cytoplasm</keyword>
<dbReference type="NCBIfam" id="NF006829">
    <property type="entry name" value="PRK09352.1"/>
    <property type="match status" value="1"/>
</dbReference>
<evidence type="ECO:0000256" key="3">
    <source>
        <dbReference type="ARBA" id="ARBA00012333"/>
    </source>
</evidence>
<dbReference type="EC" id="2.3.1.180" evidence="3 13"/>
<feature type="active site" evidence="13">
    <location>
        <position position="286"/>
    </location>
</feature>
<keyword evidence="9 13" id="KW-0275">Fatty acid biosynthesis</keyword>
<dbReference type="RefSeq" id="WP_036847621.1">
    <property type="nucleotide sequence ID" value="NZ_CALTZT010000003.1"/>
</dbReference>
<dbReference type="GO" id="GO:0033818">
    <property type="term" value="F:beta-ketoacyl-acyl-carrier-protein synthase III activity"/>
    <property type="evidence" value="ECO:0007669"/>
    <property type="project" value="UniProtKB-UniRule"/>
</dbReference>
<dbReference type="InterPro" id="IPR013747">
    <property type="entry name" value="ACP_syn_III_C"/>
</dbReference>
<dbReference type="InterPro" id="IPR004655">
    <property type="entry name" value="FabH"/>
</dbReference>
<dbReference type="NCBIfam" id="TIGR00747">
    <property type="entry name" value="fabH"/>
    <property type="match status" value="1"/>
</dbReference>
<protein>
    <recommendedName>
        <fullName evidence="3 13">Beta-ketoacyl-[acyl-carrier-protein] synthase III</fullName>
        <shortName evidence="13">Beta-ketoacyl-ACP synthase III</shortName>
        <shortName evidence="13">KAS III</shortName>
        <ecNumber evidence="3 13">2.3.1.180</ecNumber>
    </recommendedName>
    <alternativeName>
        <fullName evidence="13">3-oxoacyl-[acyl-carrier-protein] synthase 3</fullName>
    </alternativeName>
    <alternativeName>
        <fullName evidence="13">3-oxoacyl-[acyl-carrier-protein] synthase III</fullName>
    </alternativeName>
</protein>
<dbReference type="GO" id="GO:0006633">
    <property type="term" value="P:fatty acid biosynthetic process"/>
    <property type="evidence" value="ECO:0007669"/>
    <property type="project" value="UniProtKB-UniRule"/>
</dbReference>
<comment type="caution">
    <text evidence="16">The sequence shown here is derived from an EMBL/GenBank/DDBJ whole genome shotgun (WGS) entry which is preliminary data.</text>
</comment>
<keyword evidence="10 13" id="KW-0511">Multifunctional enzyme</keyword>
<comment type="subcellular location">
    <subcellularLocation>
        <location evidence="13">Cytoplasm</location>
    </subcellularLocation>
</comment>
<evidence type="ECO:0000256" key="12">
    <source>
        <dbReference type="ARBA" id="ARBA00051096"/>
    </source>
</evidence>
<dbReference type="PANTHER" id="PTHR34069">
    <property type="entry name" value="3-OXOACYL-[ACYL-CARRIER-PROTEIN] SYNTHASE 3"/>
    <property type="match status" value="1"/>
</dbReference>
<dbReference type="Pfam" id="PF08541">
    <property type="entry name" value="ACP_syn_III_C"/>
    <property type="match status" value="1"/>
</dbReference>
<evidence type="ECO:0000256" key="10">
    <source>
        <dbReference type="ARBA" id="ARBA00023268"/>
    </source>
</evidence>
<comment type="catalytic activity">
    <reaction evidence="12">
        <text>malonyl-[ACP] + acetyl-CoA + H(+) = 3-oxobutanoyl-[ACP] + CO2 + CoA</text>
        <dbReference type="Rhea" id="RHEA:12080"/>
        <dbReference type="Rhea" id="RHEA-COMP:9623"/>
        <dbReference type="Rhea" id="RHEA-COMP:9625"/>
        <dbReference type="ChEBI" id="CHEBI:15378"/>
        <dbReference type="ChEBI" id="CHEBI:16526"/>
        <dbReference type="ChEBI" id="CHEBI:57287"/>
        <dbReference type="ChEBI" id="CHEBI:57288"/>
        <dbReference type="ChEBI" id="CHEBI:78449"/>
        <dbReference type="ChEBI" id="CHEBI:78450"/>
        <dbReference type="EC" id="2.3.1.180"/>
    </reaction>
    <physiologicalReaction direction="left-to-right" evidence="12">
        <dbReference type="Rhea" id="RHEA:12081"/>
    </physiologicalReaction>
</comment>
<evidence type="ECO:0000256" key="4">
    <source>
        <dbReference type="ARBA" id="ARBA00022490"/>
    </source>
</evidence>
<feature type="region of interest" description="ACP-binding" evidence="13">
    <location>
        <begin position="257"/>
        <end position="261"/>
    </location>
</feature>
<organism evidence="16 17">
    <name type="scientific">Porphyromonas cangingivalis</name>
    <dbReference type="NCBI Taxonomy" id="36874"/>
    <lineage>
        <taxon>Bacteria</taxon>
        <taxon>Pseudomonadati</taxon>
        <taxon>Bacteroidota</taxon>
        <taxon>Bacteroidia</taxon>
        <taxon>Bacteroidales</taxon>
        <taxon>Porphyromonadaceae</taxon>
        <taxon>Porphyromonas</taxon>
    </lineage>
</organism>
<evidence type="ECO:0000256" key="6">
    <source>
        <dbReference type="ARBA" id="ARBA00022679"/>
    </source>
</evidence>
<dbReference type="EMBL" id="JQJD01000023">
    <property type="protein sequence ID" value="KGN81744.1"/>
    <property type="molecule type" value="Genomic_DNA"/>
</dbReference>
<dbReference type="Gene3D" id="3.40.47.10">
    <property type="match status" value="1"/>
</dbReference>
<keyword evidence="11 13" id="KW-0012">Acyltransferase</keyword>
<keyword evidence="17" id="KW-1185">Reference proteome</keyword>
<gene>
    <name evidence="13" type="primary">fabH</name>
    <name evidence="16" type="ORF">HQ35_03635</name>
</gene>
<feature type="active site" evidence="13">
    <location>
        <position position="116"/>
    </location>
</feature>
<evidence type="ECO:0000256" key="13">
    <source>
        <dbReference type="HAMAP-Rule" id="MF_01815"/>
    </source>
</evidence>
<keyword evidence="6 13" id="KW-0808">Transferase</keyword>
<dbReference type="CDD" id="cd00830">
    <property type="entry name" value="KAS_III"/>
    <property type="match status" value="1"/>
</dbReference>
<dbReference type="InterPro" id="IPR013751">
    <property type="entry name" value="ACP_syn_III_N"/>
</dbReference>
<feature type="domain" description="Beta-ketoacyl-[acyl-carrier-protein] synthase III C-terminal" evidence="14">
    <location>
        <begin position="240"/>
        <end position="327"/>
    </location>
</feature>
<dbReference type="OrthoDB" id="9815506at2"/>